<keyword evidence="1" id="KW-0732">Signal</keyword>
<sequence length="240" mass="25846">MAISRMFQILIVIFLHYLSASILAANPTYNVFSYGAKVDGKSDCTKAFQAPPYMCHKESTFWEMRISTAARANIMPQPYRLMGLFQPQRITMSSVIAGPSLGPCDRTGPPIFRGLGNISANIHTWEPPVRVRCSSSTNAATGTSSPEPSLIASAAPAIVGHCDWEQRKRINLVTGVSICGGTLDGQDTNLWACKASGKKCPKGATSSGVMLNYKNKAVDVVCGNTIQNMDGVIKPLRCLS</sequence>
<protein>
    <submittedName>
        <fullName evidence="2">Uncharacterized protein</fullName>
    </submittedName>
</protein>
<organism evidence="2">
    <name type="scientific">Salvia splendens</name>
    <name type="common">Scarlet sage</name>
    <dbReference type="NCBI Taxonomy" id="180675"/>
    <lineage>
        <taxon>Eukaryota</taxon>
        <taxon>Viridiplantae</taxon>
        <taxon>Streptophyta</taxon>
        <taxon>Embryophyta</taxon>
        <taxon>Tracheophyta</taxon>
        <taxon>Spermatophyta</taxon>
        <taxon>Magnoliopsida</taxon>
        <taxon>eudicotyledons</taxon>
        <taxon>Gunneridae</taxon>
        <taxon>Pentapetalae</taxon>
        <taxon>asterids</taxon>
        <taxon>lamiids</taxon>
        <taxon>Lamiales</taxon>
        <taxon>Lamiaceae</taxon>
        <taxon>Nepetoideae</taxon>
        <taxon>Mentheae</taxon>
        <taxon>Salviinae</taxon>
        <taxon>Salvia</taxon>
        <taxon>Salvia subgen. Calosphace</taxon>
        <taxon>core Calosphace</taxon>
    </lineage>
</organism>
<name>A0A8X8ZHF7_SALSN</name>
<evidence type="ECO:0000313" key="3">
    <source>
        <dbReference type="Proteomes" id="UP000298416"/>
    </source>
</evidence>
<dbReference type="EMBL" id="PNBA02000012">
    <property type="protein sequence ID" value="KAG6404951.1"/>
    <property type="molecule type" value="Genomic_DNA"/>
</dbReference>
<dbReference type="InterPro" id="IPR012334">
    <property type="entry name" value="Pectin_lyas_fold"/>
</dbReference>
<gene>
    <name evidence="2" type="ORF">SASPL_132528</name>
</gene>
<dbReference type="SUPFAM" id="SSF51126">
    <property type="entry name" value="Pectin lyase-like"/>
    <property type="match status" value="1"/>
</dbReference>
<evidence type="ECO:0000313" key="2">
    <source>
        <dbReference type="EMBL" id="KAG6404951.1"/>
    </source>
</evidence>
<accession>A0A8X8ZHF7</accession>
<dbReference type="Proteomes" id="UP000298416">
    <property type="component" value="Unassembled WGS sequence"/>
</dbReference>
<dbReference type="InterPro" id="IPR011050">
    <property type="entry name" value="Pectin_lyase_fold/virulence"/>
</dbReference>
<dbReference type="AlphaFoldDB" id="A0A8X8ZHF7"/>
<feature type="signal peptide" evidence="1">
    <location>
        <begin position="1"/>
        <end position="24"/>
    </location>
</feature>
<keyword evidence="3" id="KW-1185">Reference proteome</keyword>
<reference evidence="2" key="2">
    <citation type="submission" date="2020-08" db="EMBL/GenBank/DDBJ databases">
        <title>Plant Genome Project.</title>
        <authorList>
            <person name="Zhang R.-G."/>
        </authorList>
    </citation>
    <scope>NUCLEOTIDE SEQUENCE</scope>
    <source>
        <strain evidence="2">Huo1</strain>
        <tissue evidence="2">Leaf</tissue>
    </source>
</reference>
<feature type="chain" id="PRO_5036464864" evidence="1">
    <location>
        <begin position="25"/>
        <end position="240"/>
    </location>
</feature>
<proteinExistence type="predicted"/>
<reference evidence="2" key="1">
    <citation type="submission" date="2018-01" db="EMBL/GenBank/DDBJ databases">
        <authorList>
            <person name="Mao J.F."/>
        </authorList>
    </citation>
    <scope>NUCLEOTIDE SEQUENCE</scope>
    <source>
        <strain evidence="2">Huo1</strain>
        <tissue evidence="2">Leaf</tissue>
    </source>
</reference>
<comment type="caution">
    <text evidence="2">The sequence shown here is derived from an EMBL/GenBank/DDBJ whole genome shotgun (WGS) entry which is preliminary data.</text>
</comment>
<evidence type="ECO:0000256" key="1">
    <source>
        <dbReference type="SAM" id="SignalP"/>
    </source>
</evidence>
<dbReference type="Gene3D" id="2.160.20.10">
    <property type="entry name" value="Single-stranded right-handed beta-helix, Pectin lyase-like"/>
    <property type="match status" value="1"/>
</dbReference>